<dbReference type="Proteomes" id="UP000225947">
    <property type="component" value="Segment"/>
</dbReference>
<protein>
    <submittedName>
        <fullName evidence="1">Uncharacterized protein</fullName>
    </submittedName>
</protein>
<gene>
    <name evidence="1" type="ORF">ME3_274</name>
</gene>
<evidence type="ECO:0000313" key="2">
    <source>
        <dbReference type="Proteomes" id="UP000225947"/>
    </source>
</evidence>
<sequence>MIEALDDRLTIAEGSLTSTNTIATTTRDRLTDVSLELDELKTNTETELSVIADSVAAVDTKATSSTALIENLTISVTAIEGRIITTNSSFNNFKNDTTTNLSALQDSITAVNGKIDSYKSSNDLTMSTVQADLANHKTSTTSSLDTLNSELDQFKTETNSSIAANSSAITTTQSQVTNLTNIVSTKADASVLSDYATKEDLNSVTIDTSSLEKIASKATIIDSTSIADTTKYPTVKAVSDYVTTEISKIPTGGGSGSVGVEPLPYTVDGKSTNLILGTNDQLLEGTLNKGVITSKTLTGGVPEATYIPNVNIPFTSKFGFVASSKAVSVVFSETQVTSPIDIVPLIGTTSNYDEIITVSKGTGTVDVSVVKLSTGAPVYSFSRPNYANEFIYLEIKNNKLSIYLEDTIVATDAYTFEYQFTDNTYFVSVGAVMNGANLYAQTIPFDLSKRNTSTITINSVDGVFYTVPVDLTILSQTVKANSVISFYDNGTKFIYIDRVPEQSTTNPEIPDVVSQVIPINSSDLQESFTTGNAFQVSSYTTATYDSGTDTTTVLDNPNILPMQGLCASQPISNKSVLNIGLLETKPLVLSLSNDASLDTIYINNPSSLPSPVLIFTHEEGDFGGKKIKIQFAFNNLYNIIDVAQFNWYQGTNTDPTVTLYFDKDVGKVYFLPDYDFNNEVLGFLDLSDYLGYLKPANLYVNLQDLSVNNSYISATSFKYAVKPAMRIKKPVGANFKTYYKIIGSFPNWSKFELNNPIILEDNDLIVFVDEDTSDFVVYRDKDYNVANYTLNDLDTSRYNPVNSNAVSSFVTNKVEALSNSLDSKAYVGFKPYNNYLPSLHSDDNTNAWKLVPTSDIGNITVPIIYGYAPPATYRYGRKLTISEDYTTFTVNAIQGSFAIVIGGTTVSVDGRNQFRISEIPGVTYSFDLQLGFLVRKISESEYTFTVTSNRYPDGLNVTKTGSWDGSIFFTFTPNMQSETKLSLQDTLNVSFDTSNFNSYSKIRHTDTSFKPWLAKSGDMINVTVDGLEIDGSIYNTGDVVEVLTSDQNNLNYKYSLLNKPIQKWISMVNIGDPQSGVTYENCLLEFANLDGYLWVRGKLKLPVSLTAGQSVFRILSPIYKGTSDYTPAKLGSVELNYGSGLESNVRLVSYLSPTDHDLVINSAWDGSYTDWIYINPTAIAKIA</sequence>
<organism evidence="1 2">
    <name type="scientific">Acinetobacter phage vB_AbaM_ME3</name>
    <dbReference type="NCBI Taxonomy" id="1837876"/>
    <lineage>
        <taxon>Viruses</taxon>
        <taxon>Duplodnaviria</taxon>
        <taxon>Heunggongvirae</taxon>
        <taxon>Uroviricota</taxon>
        <taxon>Caudoviricetes</taxon>
        <taxon>Metrivirus</taxon>
        <taxon>Metrivirus ME3</taxon>
    </lineage>
</organism>
<keyword evidence="2" id="KW-1185">Reference proteome</keyword>
<evidence type="ECO:0000313" key="1">
    <source>
        <dbReference type="EMBL" id="AND75435.1"/>
    </source>
</evidence>
<proteinExistence type="predicted"/>
<dbReference type="EMBL" id="KU935715">
    <property type="protein sequence ID" value="AND75435.1"/>
    <property type="molecule type" value="Genomic_DNA"/>
</dbReference>
<name>A0A172Q0S2_9CAUD</name>
<accession>A0A172Q0S2</accession>
<reference evidence="2" key="1">
    <citation type="submission" date="2016-03" db="EMBL/GenBank/DDBJ databases">
        <title>Characterization of Acinetobacter baumannii phage vB_AbaM_ME3.</title>
        <authorList>
            <person name="Buttimer C.T.H."/>
            <person name="Elbreki M."/>
            <person name="Coffey A."/>
        </authorList>
    </citation>
    <scope>NUCLEOTIDE SEQUENCE [LARGE SCALE GENOMIC DNA]</scope>
</reference>